<dbReference type="Pfam" id="PF15019">
    <property type="entry name" value="C9orf72-like"/>
    <property type="match status" value="1"/>
</dbReference>
<dbReference type="AlphaFoldDB" id="A0A8J9YYH5"/>
<dbReference type="GO" id="GO:0005085">
    <property type="term" value="F:guanyl-nucleotide exchange factor activity"/>
    <property type="evidence" value="ECO:0007669"/>
    <property type="project" value="InterPro"/>
</dbReference>
<dbReference type="GO" id="GO:0005768">
    <property type="term" value="C:endosome"/>
    <property type="evidence" value="ECO:0007669"/>
    <property type="project" value="TreeGrafter"/>
</dbReference>
<dbReference type="OrthoDB" id="10252077at2759"/>
<dbReference type="InterPro" id="IPR027819">
    <property type="entry name" value="C9orf72"/>
</dbReference>
<feature type="region of interest" description="Disordered" evidence="1">
    <location>
        <begin position="1"/>
        <end position="27"/>
    </location>
</feature>
<gene>
    <name evidence="2" type="primary">C9orf72</name>
    <name evidence="2" type="ORF">BLAG_LOCUS6802</name>
</gene>
<proteinExistence type="predicted"/>
<evidence type="ECO:0000256" key="1">
    <source>
        <dbReference type="SAM" id="MobiDB-lite"/>
    </source>
</evidence>
<evidence type="ECO:0000313" key="3">
    <source>
        <dbReference type="Proteomes" id="UP000838412"/>
    </source>
</evidence>
<dbReference type="PROSITE" id="PS51835">
    <property type="entry name" value="DENN_C9ORF72"/>
    <property type="match status" value="1"/>
</dbReference>
<dbReference type="GO" id="GO:0006914">
    <property type="term" value="P:autophagy"/>
    <property type="evidence" value="ECO:0007669"/>
    <property type="project" value="TreeGrafter"/>
</dbReference>
<dbReference type="EMBL" id="OV696698">
    <property type="protein sequence ID" value="CAH1244060.1"/>
    <property type="molecule type" value="Genomic_DNA"/>
</dbReference>
<reference evidence="2" key="1">
    <citation type="submission" date="2022-01" db="EMBL/GenBank/DDBJ databases">
        <authorList>
            <person name="Braso-Vives M."/>
        </authorList>
    </citation>
    <scope>NUCLEOTIDE SEQUENCE</scope>
</reference>
<dbReference type="GO" id="GO:0006897">
    <property type="term" value="P:endocytosis"/>
    <property type="evidence" value="ECO:0007669"/>
    <property type="project" value="TreeGrafter"/>
</dbReference>
<keyword evidence="3" id="KW-1185">Reference proteome</keyword>
<name>A0A8J9YYH5_BRALA</name>
<organism evidence="2 3">
    <name type="scientific">Branchiostoma lanceolatum</name>
    <name type="common">Common lancelet</name>
    <name type="synonym">Amphioxus lanceolatum</name>
    <dbReference type="NCBI Taxonomy" id="7740"/>
    <lineage>
        <taxon>Eukaryota</taxon>
        <taxon>Metazoa</taxon>
        <taxon>Chordata</taxon>
        <taxon>Cephalochordata</taxon>
        <taxon>Leptocardii</taxon>
        <taxon>Amphioxiformes</taxon>
        <taxon>Branchiostomatidae</taxon>
        <taxon>Branchiostoma</taxon>
    </lineage>
</organism>
<accession>A0A8J9YYH5</accession>
<dbReference type="PANTHER" id="PTHR31855">
    <property type="entry name" value="GUANINE NUCLEOTIDE EXCHANGE C9ORF72"/>
    <property type="match status" value="1"/>
</dbReference>
<evidence type="ECO:0000313" key="2">
    <source>
        <dbReference type="EMBL" id="CAH1244060.1"/>
    </source>
</evidence>
<dbReference type="Proteomes" id="UP000838412">
    <property type="component" value="Chromosome 13"/>
</dbReference>
<dbReference type="GO" id="GO:0005776">
    <property type="term" value="C:autophagosome"/>
    <property type="evidence" value="ECO:0007669"/>
    <property type="project" value="TreeGrafter"/>
</dbReference>
<protein>
    <submittedName>
        <fullName evidence="2">C9orf72 protein</fullName>
    </submittedName>
</protein>
<dbReference type="PANTHER" id="PTHR31855:SF2">
    <property type="entry name" value="GUANINE NUCLEOTIDE EXCHANGE FACTOR C9ORF72"/>
    <property type="match status" value="1"/>
</dbReference>
<sequence length="462" mass="51727">MSSPESSQKSPEDSLSPLSPLPPESDIPDTENSIIQAVVLSVWDNILGPRTQHVWRTQCQEPLPTGIVPYISNHTLSGEICRCGEEETAGSVDSKFYILPDKNIIASSFIFTGKAKAGSSVYALSVILPSSKLKLYLPWHDLCGARLTKIIMQLQLDLETMDGGDVITSLSDSLQQFVHLMLSLQKDSLNPSMDLSESVFASGKERMVEEGFLRRAIISHLQTLGCSVVYGKSDKIINMVIHTLAAFLSPTERQRSRVCVRSTTPHLYEPDLFLQGIIEDKKSAGLDLPMFDVLTSRYPTSLINLTNAEVRQTPPFHVHSARRHEILTLQMYADAEESPLPDMSIFELVDTDESFVQTFLAEVFQLHPSCGVREVYIENFCRMLERKALALIKYLETETERGQQPLKISSLKRIRNDLSLKLEGDFCTVLAAAEKMKPGVYNFWYHSAMHSADQLRDTLASL</sequence>